<reference evidence="2 3" key="1">
    <citation type="submission" date="2012-02" db="EMBL/GenBank/DDBJ databases">
        <title>The Genome Sequence of Bacteroides xylanisolvens CL03T12C04.</title>
        <authorList>
            <consortium name="The Broad Institute Genome Sequencing Platform"/>
            <person name="Earl A."/>
            <person name="Ward D."/>
            <person name="Feldgarden M."/>
            <person name="Gevers D."/>
            <person name="Zitomersky N.L."/>
            <person name="Coyne M.J."/>
            <person name="Comstock L.E."/>
            <person name="Young S.K."/>
            <person name="Zeng Q."/>
            <person name="Gargeya S."/>
            <person name="Fitzgerald M."/>
            <person name="Haas B."/>
            <person name="Abouelleil A."/>
            <person name="Alvarado L."/>
            <person name="Arachchi H.M."/>
            <person name="Berlin A."/>
            <person name="Chapman S.B."/>
            <person name="Gearin G."/>
            <person name="Goldberg J."/>
            <person name="Griggs A."/>
            <person name="Gujja S."/>
            <person name="Hansen M."/>
            <person name="Heiman D."/>
            <person name="Howarth C."/>
            <person name="Larimer J."/>
            <person name="Lui A."/>
            <person name="MacDonald P.J.P."/>
            <person name="McCowen C."/>
            <person name="Montmayeur A."/>
            <person name="Murphy C."/>
            <person name="Neiman D."/>
            <person name="Pearson M."/>
            <person name="Priest M."/>
            <person name="Roberts A."/>
            <person name="Saif S."/>
            <person name="Shea T."/>
            <person name="Sisk P."/>
            <person name="Stolte C."/>
            <person name="Sykes S."/>
            <person name="Wortman J."/>
            <person name="Nusbaum C."/>
            <person name="Birren B."/>
        </authorList>
    </citation>
    <scope>NUCLEOTIDE SEQUENCE [LARGE SCALE GENOMIC DNA]</scope>
    <source>
        <strain evidence="2 3">CL03T12C04</strain>
    </source>
</reference>
<gene>
    <name evidence="2" type="ORF">HMPREF1074_04582</name>
</gene>
<dbReference type="GO" id="GO:0004553">
    <property type="term" value="F:hydrolase activity, hydrolyzing O-glycosyl compounds"/>
    <property type="evidence" value="ECO:0007669"/>
    <property type="project" value="InterPro"/>
</dbReference>
<protein>
    <recommendedName>
        <fullName evidence="4">Glycoside hydrolase family 3 C-terminal domain-containing protein</fullName>
    </recommendedName>
</protein>
<evidence type="ECO:0000313" key="3">
    <source>
        <dbReference type="Proteomes" id="UP000003566"/>
    </source>
</evidence>
<keyword evidence="1" id="KW-0378">Hydrolase</keyword>
<evidence type="ECO:0000313" key="2">
    <source>
        <dbReference type="EMBL" id="EIY83942.1"/>
    </source>
</evidence>
<dbReference type="Proteomes" id="UP000003566">
    <property type="component" value="Unassembled WGS sequence"/>
</dbReference>
<name>I9A9C8_9BACE</name>
<dbReference type="InterPro" id="IPR036881">
    <property type="entry name" value="Glyco_hydro_3_C_sf"/>
</dbReference>
<evidence type="ECO:0000256" key="1">
    <source>
        <dbReference type="ARBA" id="ARBA00022801"/>
    </source>
</evidence>
<proteinExistence type="predicted"/>
<dbReference type="Gene3D" id="3.40.50.1700">
    <property type="entry name" value="Glycoside hydrolase family 3 C-terminal domain"/>
    <property type="match status" value="1"/>
</dbReference>
<feature type="non-terminal residue" evidence="2">
    <location>
        <position position="1"/>
    </location>
</feature>
<dbReference type="PATRIC" id="fig|997892.3.peg.4687"/>
<dbReference type="EMBL" id="AGXE01000035">
    <property type="protein sequence ID" value="EIY83942.1"/>
    <property type="molecule type" value="Genomic_DNA"/>
</dbReference>
<evidence type="ECO:0008006" key="4">
    <source>
        <dbReference type="Google" id="ProtNLM"/>
    </source>
</evidence>
<dbReference type="AlphaFoldDB" id="I9A9C8"/>
<dbReference type="GO" id="GO:0005975">
    <property type="term" value="P:carbohydrate metabolic process"/>
    <property type="evidence" value="ECO:0007669"/>
    <property type="project" value="InterPro"/>
</dbReference>
<comment type="caution">
    <text evidence="2">The sequence shown here is derived from an EMBL/GenBank/DDBJ whole genome shotgun (WGS) entry which is preliminary data.</text>
</comment>
<dbReference type="HOGENOM" id="CLU_2390981_0_0_10"/>
<sequence length="94" mass="10943">NPPVLSEIEPYADALFLLFDVQRQTILDLMAGKEEPSALLPFQMPADMRTVEEQAEDTPRDMRCYQDADNHVYDYAYGLNWKGVIDDERVKKYK</sequence>
<accession>I9A9C8</accession>
<organism evidence="2 3">
    <name type="scientific">Bacteroides xylanisolvens CL03T12C04</name>
    <dbReference type="NCBI Taxonomy" id="997892"/>
    <lineage>
        <taxon>Bacteria</taxon>
        <taxon>Pseudomonadati</taxon>
        <taxon>Bacteroidota</taxon>
        <taxon>Bacteroidia</taxon>
        <taxon>Bacteroidales</taxon>
        <taxon>Bacteroidaceae</taxon>
        <taxon>Bacteroides</taxon>
    </lineage>
</organism>